<evidence type="ECO:0000313" key="4">
    <source>
        <dbReference type="EMBL" id="VAW07612.1"/>
    </source>
</evidence>
<accession>A0A3B0SZG2</accession>
<feature type="domain" description="Phospholipid/glycerol acyltransferase" evidence="3">
    <location>
        <begin position="44"/>
        <end position="157"/>
    </location>
</feature>
<dbReference type="GO" id="GO:0006654">
    <property type="term" value="P:phosphatidic acid biosynthetic process"/>
    <property type="evidence" value="ECO:0007669"/>
    <property type="project" value="TreeGrafter"/>
</dbReference>
<evidence type="ECO:0000256" key="1">
    <source>
        <dbReference type="ARBA" id="ARBA00022679"/>
    </source>
</evidence>
<name>A0A3B0SZG2_9ZZZZ</name>
<keyword evidence="1 4" id="KW-0808">Transferase</keyword>
<evidence type="ECO:0000259" key="3">
    <source>
        <dbReference type="SMART" id="SM00563"/>
    </source>
</evidence>
<dbReference type="Pfam" id="PF01553">
    <property type="entry name" value="Acyltransferase"/>
    <property type="match status" value="1"/>
</dbReference>
<dbReference type="CDD" id="cd07989">
    <property type="entry name" value="LPLAT_AGPAT-like"/>
    <property type="match status" value="1"/>
</dbReference>
<proteinExistence type="predicted"/>
<dbReference type="PANTHER" id="PTHR10434">
    <property type="entry name" value="1-ACYL-SN-GLYCEROL-3-PHOSPHATE ACYLTRANSFERASE"/>
    <property type="match status" value="1"/>
</dbReference>
<sequence length="214" mass="24497">MADLWAFAPRSVHRVFRPPTRLLANTYFDLSVTGRKNVPASGPVIIASNHFSHLDPPLISANLDRNPRFLAVDDLFGQWLAFDMVMAFWETIPLDRDGYPVRAMRTAIDHLFAGNVLGLFPEGRRVERWGENPPKRGAAWLAWMTGAPLIPLAIHGTKHSLAPGERGFHRTAVHIWMDEPIWWYNYKEHIDPLGAMMDDWYRIVDGHLAHWEDA</sequence>
<dbReference type="EMBL" id="UOEI01000537">
    <property type="protein sequence ID" value="VAW07612.1"/>
    <property type="molecule type" value="Genomic_DNA"/>
</dbReference>
<dbReference type="InterPro" id="IPR002123">
    <property type="entry name" value="Plipid/glycerol_acylTrfase"/>
</dbReference>
<dbReference type="EC" id="2.3.1.51" evidence="4"/>
<gene>
    <name evidence="4" type="ORF">MNBD_ACTINO01-863</name>
</gene>
<dbReference type="GO" id="GO:0003841">
    <property type="term" value="F:1-acylglycerol-3-phosphate O-acyltransferase activity"/>
    <property type="evidence" value="ECO:0007669"/>
    <property type="project" value="UniProtKB-EC"/>
</dbReference>
<organism evidence="4">
    <name type="scientific">hydrothermal vent metagenome</name>
    <dbReference type="NCBI Taxonomy" id="652676"/>
    <lineage>
        <taxon>unclassified sequences</taxon>
        <taxon>metagenomes</taxon>
        <taxon>ecological metagenomes</taxon>
    </lineage>
</organism>
<protein>
    <submittedName>
        <fullName evidence="4">1-acyl-sn-glycerol-3-phosphate acyltransferase</fullName>
        <ecNumber evidence="4">2.3.1.51</ecNumber>
    </submittedName>
</protein>
<evidence type="ECO:0000256" key="2">
    <source>
        <dbReference type="ARBA" id="ARBA00023315"/>
    </source>
</evidence>
<dbReference type="AlphaFoldDB" id="A0A3B0SZG2"/>
<reference evidence="4" key="1">
    <citation type="submission" date="2018-06" db="EMBL/GenBank/DDBJ databases">
        <authorList>
            <person name="Zhirakovskaya E."/>
        </authorList>
    </citation>
    <scope>NUCLEOTIDE SEQUENCE</scope>
</reference>
<keyword evidence="2 4" id="KW-0012">Acyltransferase</keyword>
<dbReference type="SMART" id="SM00563">
    <property type="entry name" value="PlsC"/>
    <property type="match status" value="1"/>
</dbReference>
<dbReference type="SUPFAM" id="SSF69593">
    <property type="entry name" value="Glycerol-3-phosphate (1)-acyltransferase"/>
    <property type="match status" value="1"/>
</dbReference>
<dbReference type="PANTHER" id="PTHR10434:SF11">
    <property type="entry name" value="1-ACYL-SN-GLYCEROL-3-PHOSPHATE ACYLTRANSFERASE"/>
    <property type="match status" value="1"/>
</dbReference>